<dbReference type="Proteomes" id="UP000499080">
    <property type="component" value="Unassembled WGS sequence"/>
</dbReference>
<keyword evidence="2" id="KW-1185">Reference proteome</keyword>
<comment type="caution">
    <text evidence="1">The sequence shown here is derived from an EMBL/GenBank/DDBJ whole genome shotgun (WGS) entry which is preliminary data.</text>
</comment>
<evidence type="ECO:0000313" key="1">
    <source>
        <dbReference type="EMBL" id="GBM30563.1"/>
    </source>
</evidence>
<evidence type="ECO:0000313" key="2">
    <source>
        <dbReference type="Proteomes" id="UP000499080"/>
    </source>
</evidence>
<gene>
    <name evidence="1" type="ORF">AVEN_27602_1</name>
</gene>
<protein>
    <submittedName>
        <fullName evidence="1">Uncharacterized protein</fullName>
    </submittedName>
</protein>
<dbReference type="AlphaFoldDB" id="A0A4Y2EMP8"/>
<proteinExistence type="predicted"/>
<dbReference type="EMBL" id="BGPR01000664">
    <property type="protein sequence ID" value="GBM30563.1"/>
    <property type="molecule type" value="Genomic_DNA"/>
</dbReference>
<organism evidence="1 2">
    <name type="scientific">Araneus ventricosus</name>
    <name type="common">Orbweaver spider</name>
    <name type="synonym">Epeira ventricosa</name>
    <dbReference type="NCBI Taxonomy" id="182803"/>
    <lineage>
        <taxon>Eukaryota</taxon>
        <taxon>Metazoa</taxon>
        <taxon>Ecdysozoa</taxon>
        <taxon>Arthropoda</taxon>
        <taxon>Chelicerata</taxon>
        <taxon>Arachnida</taxon>
        <taxon>Araneae</taxon>
        <taxon>Araneomorphae</taxon>
        <taxon>Entelegynae</taxon>
        <taxon>Araneoidea</taxon>
        <taxon>Araneidae</taxon>
        <taxon>Araneus</taxon>
    </lineage>
</organism>
<reference evidence="1 2" key="1">
    <citation type="journal article" date="2019" name="Sci. Rep.">
        <title>Orb-weaving spider Araneus ventricosus genome elucidates the spidroin gene catalogue.</title>
        <authorList>
            <person name="Kono N."/>
            <person name="Nakamura H."/>
            <person name="Ohtoshi R."/>
            <person name="Moran D.A.P."/>
            <person name="Shinohara A."/>
            <person name="Yoshida Y."/>
            <person name="Fujiwara M."/>
            <person name="Mori M."/>
            <person name="Tomita M."/>
            <person name="Arakawa K."/>
        </authorList>
    </citation>
    <scope>NUCLEOTIDE SEQUENCE [LARGE SCALE GENOMIC DNA]</scope>
</reference>
<dbReference type="OrthoDB" id="6461125at2759"/>
<accession>A0A4Y2EMP8</accession>
<name>A0A4Y2EMP8_ARAVE</name>
<sequence length="104" mass="10969">MANSGSGGVFQCFGPLDRQTSLALITSYGGYVKSLVYEAPVNSAEDLVACIAAAAGKSGTRPVFSLTFDLQCAGDVRPASLPVISNTYFGDDRCLFNVLSFLLY</sequence>